<dbReference type="AlphaFoldDB" id="A0A0A7KFM8"/>
<evidence type="ECO:0000313" key="2">
    <source>
        <dbReference type="EMBL" id="AIZ44875.1"/>
    </source>
</evidence>
<dbReference type="InterPro" id="IPR011050">
    <property type="entry name" value="Pectin_lyase_fold/virulence"/>
</dbReference>
<dbReference type="KEGG" id="dsw:QR90_06790"/>
<name>A0A0A7KFM8_9DEIO</name>
<accession>A0A0A7KFM8</accession>
<proteinExistence type="predicted"/>
<gene>
    <name evidence="2" type="ORF">QR90_06790</name>
</gene>
<dbReference type="RefSeq" id="WP_039683298.1">
    <property type="nucleotide sequence ID" value="NZ_CP010028.1"/>
</dbReference>
<feature type="region of interest" description="Disordered" evidence="1">
    <location>
        <begin position="470"/>
        <end position="499"/>
    </location>
</feature>
<dbReference type="Proteomes" id="UP000030634">
    <property type="component" value="Chromosome"/>
</dbReference>
<reference evidence="3" key="1">
    <citation type="submission" date="2014-11" db="EMBL/GenBank/DDBJ databases">
        <title>Hymenobacter sp. DG25B genome submission.</title>
        <authorList>
            <person name="Jung H.-Y."/>
            <person name="Kim M.K."/>
            <person name="Srinivasan S."/>
            <person name="Lim S."/>
        </authorList>
    </citation>
    <scope>NUCLEOTIDE SEQUENCE [LARGE SCALE GENOMIC DNA]</scope>
    <source>
        <strain evidence="3">DY59</strain>
    </source>
</reference>
<dbReference type="SUPFAM" id="SSF51126">
    <property type="entry name" value="Pectin lyase-like"/>
    <property type="match status" value="1"/>
</dbReference>
<protein>
    <submittedName>
        <fullName evidence="2">Uncharacterized protein</fullName>
    </submittedName>
</protein>
<evidence type="ECO:0000313" key="3">
    <source>
        <dbReference type="Proteomes" id="UP000030634"/>
    </source>
</evidence>
<dbReference type="EMBL" id="CP010028">
    <property type="protein sequence ID" value="AIZ44875.1"/>
    <property type="molecule type" value="Genomic_DNA"/>
</dbReference>
<dbReference type="STRING" id="1182571.QR90_06790"/>
<organism evidence="2 3">
    <name type="scientific">Deinococcus radiopugnans</name>
    <dbReference type="NCBI Taxonomy" id="57497"/>
    <lineage>
        <taxon>Bacteria</taxon>
        <taxon>Thermotogati</taxon>
        <taxon>Deinococcota</taxon>
        <taxon>Deinococci</taxon>
        <taxon>Deinococcales</taxon>
        <taxon>Deinococcaceae</taxon>
        <taxon>Deinococcus</taxon>
    </lineage>
</organism>
<evidence type="ECO:0000256" key="1">
    <source>
        <dbReference type="SAM" id="MobiDB-lite"/>
    </source>
</evidence>
<dbReference type="HOGENOM" id="CLU_333929_0_0_0"/>
<sequence length="855" mass="89896">MTRPSNKKRVVTDDDIQVLDAHIAYAKTQADRAAGVVAEFERATGEFAGVLADLEQSRTALEQAAGIKRVANDAALVGQPAGNYVLTGTNEYLYWTGNAVQAGSRGPFLDTARYAVARVPNGSDLGVAINAAVTAGQTGIELDGGIYYSSSVKFKVPDAFTISGPSAGRRASIKLLTDLPGADPFIGSLRKGIGYSRGVTLRNLFIDLNKMVDVGIDLGDTVSLTMDNTQIINARVSNIVGDPVAPSKPYNGYCDFRNVLSSGAGGVGLKFKGESNAMHFRQGSANMCDIGFQLLGGTSNIVEIDASGNRINFQIGASGTSMACYTELCDELDYHILPTAVGTSITGFRPSLYLPTSIVDEGKDTIVDGIPWKLGGPAENLAPNGRFREWRDGLPDIPWRAPDANWNGLTKTRVGNRLKLTSTTQFANAKINLQALLAPYAGQRVTVGFMWQPDVTNSLTSRTFAVRSNGVNVPGESGTNEPAAARGYTGATGKSPERHRTVAEQPMWLTFVVPVTPVDMHMIIEVSNTVGSIGDSITLGGWFIALGKDVYPRIDSPPAQIATSISAAPMRVGQDAIIGKAVYKGTGTSSPADWSRLDRDTGIPGVTSIYRSGAPNADSYYFIGNVGATGRMVLGLRGGVFTNLTSELRDDTLTLNMRNGVLIGAWQPHGAGTRTALGFMAFKQGSGTTATYDIYYVTRASNSAYSHVLITASLADLATGLALPLTPSAGSNAVPAGTADLDTTAAKFGPTESKITKVGAASITAPIRADGGISRIFYSAAFTVGYKVTLPDAYDGATVKVTREASSTGAFPLSVGWIPDPVAGTFVELKPLATATSGEFTCDGTAWRLGAYGAL</sequence>